<evidence type="ECO:0000313" key="2">
    <source>
        <dbReference type="Proteomes" id="UP000297028"/>
    </source>
</evidence>
<dbReference type="InterPro" id="IPR007978">
    <property type="entry name" value="Baculo_ODV-E27"/>
</dbReference>
<dbReference type="Pfam" id="PF05314">
    <property type="entry name" value="Baculo_ODV-E27"/>
    <property type="match status" value="1"/>
</dbReference>
<gene>
    <name evidence="1" type="ORF">Oxoc_ORF12</name>
</gene>
<keyword evidence="2" id="KW-1185">Reference proteome</keyword>
<dbReference type="EMBL" id="MF143631">
    <property type="protein sequence ID" value="AVA31111.1"/>
    <property type="molecule type" value="Genomic_DNA"/>
</dbReference>
<accession>A0A2L0WTZ2</accession>
<evidence type="ECO:0000313" key="1">
    <source>
        <dbReference type="EMBL" id="AVA31111.1"/>
    </source>
</evidence>
<organism evidence="1 2">
    <name type="scientific">Oxyplax ochracea nucleopolyhedrovirus</name>
    <dbReference type="NCBI Taxonomy" id="2083176"/>
    <lineage>
        <taxon>Viruses</taxon>
        <taxon>Viruses incertae sedis</taxon>
        <taxon>Naldaviricetes</taxon>
        <taxon>Lefavirales</taxon>
        <taxon>Baculoviridae</taxon>
        <taxon>Alphabaculovirus</taxon>
        <taxon>Alphabaculovirus oxochraceae</taxon>
    </lineage>
</organism>
<reference evidence="1 2" key="1">
    <citation type="journal article" date="2018" name="PLoS ONE">
        <title>Genome analysis of a novel Group I alphabaculovirus obtained from Oxyplax ochracea.</title>
        <authorList>
            <person name="Wang J."/>
            <person name="Hou D."/>
            <person name="Wang Q."/>
            <person name="Kuang W."/>
            <person name="Zhang L."/>
            <person name="Li J."/>
            <person name="Shen S."/>
            <person name="Deng F."/>
            <person name="Wang H."/>
            <person name="Hu Z."/>
            <person name="Wang M."/>
        </authorList>
    </citation>
    <scope>NUCLEOTIDE SEQUENCE [LARGE SCALE GENOMIC DNA]</scope>
    <source>
        <strain evidence="1">435</strain>
    </source>
</reference>
<name>A0A2L0WTZ2_9ABAC</name>
<sequence length="282" mass="32788">MKRVKCNKIRTVTEIVNSDDKLQKTFDASEFDLKNLNSLESYETLKIKLVLVKYMAMLSTLETTKPILEIFKDRTNTIQIAAVVLSTLGFIHNRFYPLITHFNNNMEFVIVESDDARIPGEPVLFTENKGVILCSVDRRSIVKMLSREFDTETEIDCNKENSNVRIAKILSVNNDDDSYSRKRLHDELSDFSITEIETTQYLTLLLIMEHAYLHYHIFTHYDAFEYSKSLVDHSLFSNKLRSTAETKMCNLLLSKFNFSIEDYNKINQNSLVTGFNILNFNK</sequence>
<dbReference type="GO" id="GO:0019031">
    <property type="term" value="C:viral envelope"/>
    <property type="evidence" value="ECO:0007669"/>
    <property type="project" value="InterPro"/>
</dbReference>
<proteinExistence type="predicted"/>
<protein>
    <submittedName>
        <fullName evidence="1">Odv-ec27</fullName>
    </submittedName>
</protein>
<dbReference type="Proteomes" id="UP000297028">
    <property type="component" value="Segment"/>
</dbReference>